<feature type="compositionally biased region" description="Low complexity" evidence="1">
    <location>
        <begin position="10"/>
        <end position="21"/>
    </location>
</feature>
<feature type="region of interest" description="Disordered" evidence="1">
    <location>
        <begin position="1"/>
        <end position="37"/>
    </location>
</feature>
<organism evidence="2">
    <name type="scientific">uncultured Caudovirales phage</name>
    <dbReference type="NCBI Taxonomy" id="2100421"/>
    <lineage>
        <taxon>Viruses</taxon>
        <taxon>Duplodnaviria</taxon>
        <taxon>Heunggongvirae</taxon>
        <taxon>Uroviricota</taxon>
        <taxon>Caudoviricetes</taxon>
        <taxon>Peduoviridae</taxon>
        <taxon>Maltschvirus</taxon>
        <taxon>Maltschvirus maltsch</taxon>
    </lineage>
</organism>
<evidence type="ECO:0000256" key="1">
    <source>
        <dbReference type="SAM" id="MobiDB-lite"/>
    </source>
</evidence>
<accession>A0A6J7WJC1</accession>
<feature type="region of interest" description="Disordered" evidence="1">
    <location>
        <begin position="72"/>
        <end position="92"/>
    </location>
</feature>
<proteinExistence type="predicted"/>
<reference evidence="2" key="1">
    <citation type="submission" date="2020-05" db="EMBL/GenBank/DDBJ databases">
        <authorList>
            <person name="Chiriac C."/>
            <person name="Salcher M."/>
            <person name="Ghai R."/>
            <person name="Kavagutti S V."/>
        </authorList>
    </citation>
    <scope>NUCLEOTIDE SEQUENCE</scope>
</reference>
<protein>
    <submittedName>
        <fullName evidence="2">Uncharacterized protein</fullName>
    </submittedName>
</protein>
<evidence type="ECO:0000313" key="2">
    <source>
        <dbReference type="EMBL" id="CAB5214048.1"/>
    </source>
</evidence>
<dbReference type="EMBL" id="LR798241">
    <property type="protein sequence ID" value="CAB5214048.1"/>
    <property type="molecule type" value="Genomic_DNA"/>
</dbReference>
<feature type="compositionally biased region" description="Low complexity" evidence="1">
    <location>
        <begin position="77"/>
        <end position="91"/>
    </location>
</feature>
<name>A0A6J7WJC1_9CAUD</name>
<gene>
    <name evidence="2" type="ORF">UFOVP195_7</name>
</gene>
<sequence>MDDLEQFLSGGAAAAPVAARPKAPPGPVTPQKALGQADLAGEIERLQANLRDAVPGSPLHTRTQQYLSEAQKELGGAAPAARPMAPAMAAPSGDSLEAFLSGASAPGAQPQAPAPAPAAAPVAAAPAAPKSKIGALTESTLGSIAGGLEATSAIGGGLLAQIPAGLRGLYELATTQDPAKAAKAVEETHKFLTEKLQPSTPEGQKYLKATADVMGKLNIPAEAIGQYALEKTGSPAIATASEILLNPLNAVGAIGPAAKALGAGAKAVGKAAKAGGAVGQDFSATAEALRTQFQNKIEATSDAIRAQRAGGVAAAPAVPGAVMPAATPAMAAVPAAQPGGRQSVGAAAVDAETGRVAQAQQLYDPIALSKDQATRNPADVRFARETAKDPVFGQALQEKYANDNAKLINNLDIHINKTGAELTGVGPGELGKALTDVVTPYQAGIKGAIAPAYDAARAAGQMAEPVDVAVFRNYLKDHQAEAINAPVLKSVEAKLKSLTEGKTTISVNDLEEIRKMTGTLAQDSAPNAYYGRQVIKMIDKATEGKGGPLYQQARKLNADYMREFENTPVIKNILAMKPGKTQRAVAIEDLVEKSMLKGPRSDVEQLFASLNKAGPQGQQMVNELRGFVAQKIRDEATKSVTKDINGLPYVSSHKLNSIVTDLDRSGKLDYIFGKELADKYRTINDVAKDVLTVPQGTTNPSGTASTMLAAMAEMGVQAATTQIPVPFVMIGKHLYGKRQAAKKTTKINEFINYTKPQEAPPFGGPTP</sequence>